<evidence type="ECO:0000313" key="2">
    <source>
        <dbReference type="Proteomes" id="UP000198825"/>
    </source>
</evidence>
<organism evidence="1 2">
    <name type="scientific">Microlunatus sagamiharensis</name>
    <dbReference type="NCBI Taxonomy" id="546874"/>
    <lineage>
        <taxon>Bacteria</taxon>
        <taxon>Bacillati</taxon>
        <taxon>Actinomycetota</taxon>
        <taxon>Actinomycetes</taxon>
        <taxon>Propionibacteriales</taxon>
        <taxon>Propionibacteriaceae</taxon>
        <taxon>Microlunatus</taxon>
    </lineage>
</organism>
<evidence type="ECO:0000313" key="1">
    <source>
        <dbReference type="EMBL" id="SDU97463.1"/>
    </source>
</evidence>
<reference evidence="2" key="1">
    <citation type="submission" date="2016-10" db="EMBL/GenBank/DDBJ databases">
        <authorList>
            <person name="Varghese N."/>
            <person name="Submissions S."/>
        </authorList>
    </citation>
    <scope>NUCLEOTIDE SEQUENCE [LARGE SCALE GENOMIC DNA]</scope>
    <source>
        <strain evidence="2">DSM 21743</strain>
    </source>
</reference>
<accession>A0A1H2MVY5</accession>
<dbReference type="EMBL" id="LT629799">
    <property type="protein sequence ID" value="SDU97463.1"/>
    <property type="molecule type" value="Genomic_DNA"/>
</dbReference>
<dbReference type="RefSeq" id="WP_091075444.1">
    <property type="nucleotide sequence ID" value="NZ_LT629799.1"/>
</dbReference>
<keyword evidence="2" id="KW-1185">Reference proteome</keyword>
<sequence>MDEAPGLPLRPWHQALAYAVCGERRPELGAQVAPDLDAVVEALEGRPRGAFVVPADLREGIGAAQMAAAVTELRARLGRASRPVLVDRAPDADERRLLADVPPHHGS</sequence>
<proteinExistence type="predicted"/>
<gene>
    <name evidence="1" type="ORF">SAMN04488544_2839</name>
</gene>
<dbReference type="AlphaFoldDB" id="A0A1H2MVY5"/>
<protein>
    <submittedName>
        <fullName evidence="1">Uncharacterized protein</fullName>
    </submittedName>
</protein>
<dbReference type="Proteomes" id="UP000198825">
    <property type="component" value="Chromosome I"/>
</dbReference>
<dbReference type="STRING" id="546874.SAMN04488544_2839"/>
<name>A0A1H2MVY5_9ACTN</name>
<dbReference type="OrthoDB" id="3733423at2"/>